<evidence type="ECO:0000256" key="7">
    <source>
        <dbReference type="ARBA" id="ARBA00022989"/>
    </source>
</evidence>
<reference evidence="12 13" key="1">
    <citation type="submission" date="2020-06" db="EMBL/GenBank/DDBJ databases">
        <title>Genome sequence of 2 isolates from Red Sea Mangroves.</title>
        <authorList>
            <person name="Sefrji F."/>
            <person name="Michoud G."/>
            <person name="Merlino G."/>
            <person name="Daffonchio D."/>
        </authorList>
    </citation>
    <scope>NUCLEOTIDE SEQUENCE [LARGE SCALE GENOMIC DNA]</scope>
    <source>
        <strain evidence="12 13">R1DC25</strain>
    </source>
</reference>
<keyword evidence="13" id="KW-1185">Reference proteome</keyword>
<dbReference type="KEGG" id="kmn:HW532_16600"/>
<keyword evidence="5 9" id="KW-0997">Cell inner membrane</keyword>
<dbReference type="Pfam" id="PF25994">
    <property type="entry name" value="HH_AprE"/>
    <property type="match status" value="1"/>
</dbReference>
<comment type="similarity">
    <text evidence="2 9">Belongs to the membrane fusion protein (MFP) (TC 8.A.1) family.</text>
</comment>
<organism evidence="12 13">
    <name type="scientific">Kaustia mangrovi</name>
    <dbReference type="NCBI Taxonomy" id="2593653"/>
    <lineage>
        <taxon>Bacteria</taxon>
        <taxon>Pseudomonadati</taxon>
        <taxon>Pseudomonadota</taxon>
        <taxon>Alphaproteobacteria</taxon>
        <taxon>Hyphomicrobiales</taxon>
        <taxon>Parvibaculaceae</taxon>
        <taxon>Kaustia</taxon>
    </lineage>
</organism>
<dbReference type="InterPro" id="IPR058982">
    <property type="entry name" value="Beta-barrel_AprE"/>
</dbReference>
<feature type="domain" description="AprE-like long alpha-helical hairpin" evidence="10">
    <location>
        <begin position="96"/>
        <end position="284"/>
    </location>
</feature>
<dbReference type="PANTHER" id="PTHR30386:SF17">
    <property type="entry name" value="ALKALINE PROTEASE SECRETION PROTEIN APRE"/>
    <property type="match status" value="1"/>
</dbReference>
<sequence>MTGGDRSPAGKGHWPVRTPLLVGLAALALLVGGFGLWSVAATIAGAIVAPGQIEVERNRQVVQHPEGGVVGAILVEEGDAVEAGEVLVRLDGTLLESELAIVEDQLFEAMARRARLEAERDEADTVTFEGELLEAARRRGDVGDMVDAQRRLFDARCDTLAREVEQLGRRQGQIESQIAGIDAERAALVLQLGFIREELASVRSLFEKGLAQASRVLALQREEARLEGSVGRLAASRAEAQGRITETGIEILKLAKQRREEAISRLSEVRARELEFAERRRKMRETLSRLDIRAPSAGLVYDLAVHAPRSVVRPAEPVMYIIPQDRPLIVAARIDPTDIDQISAGQAASLRFPAFDRRTTPALSGTVTKVSADAFVDETTRASYYRVEIVLPEDEIARLEGVGLVPGMPVDVFIRTAERTPMSYLVKPLTDYFSRSFRER</sequence>
<dbReference type="AlphaFoldDB" id="A0A7S8C0S8"/>
<proteinExistence type="inferred from homology"/>
<keyword evidence="6 9" id="KW-0812">Transmembrane</keyword>
<dbReference type="InterPro" id="IPR058781">
    <property type="entry name" value="HH_AprE-like"/>
</dbReference>
<dbReference type="GO" id="GO:0015031">
    <property type="term" value="P:protein transport"/>
    <property type="evidence" value="ECO:0007669"/>
    <property type="project" value="InterPro"/>
</dbReference>
<dbReference type="Proteomes" id="UP000593594">
    <property type="component" value="Chromosome"/>
</dbReference>
<evidence type="ECO:0000313" key="12">
    <source>
        <dbReference type="EMBL" id="QPC41267.1"/>
    </source>
</evidence>
<dbReference type="PANTHER" id="PTHR30386">
    <property type="entry name" value="MEMBRANE FUSION SUBUNIT OF EMRAB-TOLC MULTIDRUG EFFLUX PUMP"/>
    <property type="match status" value="1"/>
</dbReference>
<evidence type="ECO:0000313" key="13">
    <source>
        <dbReference type="Proteomes" id="UP000593594"/>
    </source>
</evidence>
<feature type="domain" description="AprE-like beta-barrel" evidence="11">
    <location>
        <begin position="328"/>
        <end position="416"/>
    </location>
</feature>
<dbReference type="EMBL" id="CP058214">
    <property type="protein sequence ID" value="QPC41267.1"/>
    <property type="molecule type" value="Genomic_DNA"/>
</dbReference>
<keyword evidence="8 9" id="KW-0472">Membrane</keyword>
<dbReference type="Gene3D" id="2.40.30.170">
    <property type="match status" value="1"/>
</dbReference>
<feature type="transmembrane region" description="Helical" evidence="9">
    <location>
        <begin position="20"/>
        <end position="49"/>
    </location>
</feature>
<protein>
    <recommendedName>
        <fullName evidence="9">Membrane fusion protein (MFP) family protein</fullName>
    </recommendedName>
</protein>
<evidence type="ECO:0000259" key="10">
    <source>
        <dbReference type="Pfam" id="PF25994"/>
    </source>
</evidence>
<dbReference type="InterPro" id="IPR010129">
    <property type="entry name" value="T1SS_HlyD"/>
</dbReference>
<keyword evidence="3 9" id="KW-0813">Transport</keyword>
<evidence type="ECO:0000256" key="9">
    <source>
        <dbReference type="RuleBase" id="RU365093"/>
    </source>
</evidence>
<accession>A0A7S8C0S8</accession>
<evidence type="ECO:0000256" key="6">
    <source>
        <dbReference type="ARBA" id="ARBA00022692"/>
    </source>
</evidence>
<evidence type="ECO:0000256" key="3">
    <source>
        <dbReference type="ARBA" id="ARBA00022448"/>
    </source>
</evidence>
<dbReference type="InterPro" id="IPR050739">
    <property type="entry name" value="MFP"/>
</dbReference>
<dbReference type="Gene3D" id="2.40.50.100">
    <property type="match status" value="1"/>
</dbReference>
<dbReference type="PRINTS" id="PR01490">
    <property type="entry name" value="RTXTOXIND"/>
</dbReference>
<evidence type="ECO:0000256" key="5">
    <source>
        <dbReference type="ARBA" id="ARBA00022519"/>
    </source>
</evidence>
<keyword evidence="4 9" id="KW-1003">Cell membrane</keyword>
<dbReference type="RefSeq" id="WP_213161536.1">
    <property type="nucleotide sequence ID" value="NZ_CP058214.1"/>
</dbReference>
<keyword evidence="7 9" id="KW-1133">Transmembrane helix</keyword>
<dbReference type="GO" id="GO:0005886">
    <property type="term" value="C:plasma membrane"/>
    <property type="evidence" value="ECO:0007669"/>
    <property type="project" value="UniProtKB-SubCell"/>
</dbReference>
<gene>
    <name evidence="12" type="ORF">HW532_16600</name>
</gene>
<name>A0A7S8C0S8_9HYPH</name>
<evidence type="ECO:0000256" key="8">
    <source>
        <dbReference type="ARBA" id="ARBA00023136"/>
    </source>
</evidence>
<evidence type="ECO:0000256" key="1">
    <source>
        <dbReference type="ARBA" id="ARBA00004377"/>
    </source>
</evidence>
<evidence type="ECO:0000256" key="4">
    <source>
        <dbReference type="ARBA" id="ARBA00022475"/>
    </source>
</evidence>
<dbReference type="Pfam" id="PF26002">
    <property type="entry name" value="Beta-barrel_AprE"/>
    <property type="match status" value="1"/>
</dbReference>
<comment type="subcellular location">
    <subcellularLocation>
        <location evidence="1 9">Cell inner membrane</location>
        <topology evidence="1 9">Single-pass membrane protein</topology>
    </subcellularLocation>
</comment>
<evidence type="ECO:0000256" key="2">
    <source>
        <dbReference type="ARBA" id="ARBA00009477"/>
    </source>
</evidence>
<dbReference type="NCBIfam" id="TIGR01843">
    <property type="entry name" value="type_I_hlyD"/>
    <property type="match status" value="1"/>
</dbReference>
<evidence type="ECO:0000259" key="11">
    <source>
        <dbReference type="Pfam" id="PF26002"/>
    </source>
</evidence>